<feature type="region of interest" description="Disordered" evidence="1">
    <location>
        <begin position="657"/>
        <end position="688"/>
    </location>
</feature>
<dbReference type="OrthoDB" id="348183at2759"/>
<name>U6K0V9_9EIME</name>
<evidence type="ECO:0000313" key="4">
    <source>
        <dbReference type="Proteomes" id="UP000030744"/>
    </source>
</evidence>
<evidence type="ECO:0000313" key="3">
    <source>
        <dbReference type="EMBL" id="CDJ30636.1"/>
    </source>
</evidence>
<sequence>MDAQPHLHVADLQSASSIGDGIASNSEGKASYSCGDGSSCIQRIRSRRTSYPPWFRILFITLTSLAVVYFLLRCFELVAKTTVAVEAKRSLAVGGRSACEVDTSASEDEEEQLPAAGFEGAGVQGHIEGAASGETGLESGGFLQWEPWSAYASYGAHDWFPPLSSAGGNGVAASKMVPDEHGESRNLPVRRQGSAWDPSGQRMHWGDERELTEQFFSGEVADGRGGHVRPIFAKFFHRVEDEGDLWEGRRLPPYAAEQVESIYERMLEVIASCRRLQQALSGSQFLLLTHSVMRLLALDLGAISVIPEDLERLRSGLGDALVQLGSRVLQHTDKQGEHRKLCTEVQSLIHLTRELTKPRQTPPNTRALTRMKKMATLIRTAGMTVKMCSLVLSGLSSLSEGASGPVPENVVEQQIRVLEALFTVHSNYIFIDNLHKHYIVLCQAKVRKQALFGPMHYRMTKRKLPSLNQLLNEISEAVDTAGGLLLFSGTSEPPHHTAPSSVPATHRQPEYRNWQPHGLNIQAQMEREPPPEFQPPQEFAGHTLSPDMQIDAPLTAPAPESATWWPSPQPLEGVRPAVRSQSRDAEVYQKHLLQDSPSPFAPTATSTSSSWMRSSQEVSAVTGSLSPWNRPTMPSHSLQAFEGSDVGAFSLHHSPLEHGLALGHGQPTEQSRSASDEARMGLGAPRSPHYRGLTFPDATSPAPWSLTVTDHVLDTSMRGAVRVYEAEGHRILQHQGPEQTDDDDSVLSDLLKGVLEFQGIFPKESDKSSPE</sequence>
<dbReference type="EMBL" id="HG682664">
    <property type="protein sequence ID" value="CDJ30636.1"/>
    <property type="molecule type" value="Genomic_DNA"/>
</dbReference>
<dbReference type="GeneID" id="25377870"/>
<reference evidence="3" key="1">
    <citation type="submission" date="2013-10" db="EMBL/GenBank/DDBJ databases">
        <title>Genomic analysis of the causative agents of coccidiosis in chickens.</title>
        <authorList>
            <person name="Reid A.J."/>
            <person name="Blake D."/>
            <person name="Billington K."/>
            <person name="Browne H."/>
            <person name="Dunn M."/>
            <person name="Hung S."/>
            <person name="Kawahara F."/>
            <person name="Miranda-Saavedra D."/>
            <person name="Mourier T."/>
            <person name="Nagra H."/>
            <person name="Otto T.D."/>
            <person name="Rawlings N."/>
            <person name="Sanchez A."/>
            <person name="Sanders M."/>
            <person name="Subramaniam C."/>
            <person name="Tay Y."/>
            <person name="Dear P."/>
            <person name="Doerig C."/>
            <person name="Gruber A."/>
            <person name="Parkinson J."/>
            <person name="Shirley M."/>
            <person name="Wan K.L."/>
            <person name="Berriman M."/>
            <person name="Tomley F."/>
            <person name="Pain A."/>
        </authorList>
    </citation>
    <scope>NUCLEOTIDE SEQUENCE [LARGE SCALE GENOMIC DNA]</scope>
    <source>
        <strain evidence="3">Houghton</strain>
    </source>
</reference>
<evidence type="ECO:0000256" key="1">
    <source>
        <dbReference type="SAM" id="MobiDB-lite"/>
    </source>
</evidence>
<keyword evidence="2" id="KW-0472">Membrane</keyword>
<gene>
    <name evidence="3" type="ORF">EMH_0030460</name>
</gene>
<dbReference type="RefSeq" id="XP_013353201.1">
    <property type="nucleotide sequence ID" value="XM_013497747.1"/>
</dbReference>
<feature type="region of interest" description="Disordered" evidence="1">
    <location>
        <begin position="595"/>
        <end position="614"/>
    </location>
</feature>
<dbReference type="Proteomes" id="UP000030744">
    <property type="component" value="Unassembled WGS sequence"/>
</dbReference>
<proteinExistence type="predicted"/>
<keyword evidence="4" id="KW-1185">Reference proteome</keyword>
<dbReference type="AlphaFoldDB" id="U6K0V9"/>
<evidence type="ECO:0008006" key="5">
    <source>
        <dbReference type="Google" id="ProtNLM"/>
    </source>
</evidence>
<feature type="region of interest" description="Disordered" evidence="1">
    <location>
        <begin position="180"/>
        <end position="203"/>
    </location>
</feature>
<feature type="transmembrane region" description="Helical" evidence="2">
    <location>
        <begin position="53"/>
        <end position="72"/>
    </location>
</feature>
<organism evidence="3 4">
    <name type="scientific">Eimeria mitis</name>
    <dbReference type="NCBI Taxonomy" id="44415"/>
    <lineage>
        <taxon>Eukaryota</taxon>
        <taxon>Sar</taxon>
        <taxon>Alveolata</taxon>
        <taxon>Apicomplexa</taxon>
        <taxon>Conoidasida</taxon>
        <taxon>Coccidia</taxon>
        <taxon>Eucoccidiorida</taxon>
        <taxon>Eimeriorina</taxon>
        <taxon>Eimeriidae</taxon>
        <taxon>Eimeria</taxon>
    </lineage>
</organism>
<dbReference type="VEuPathDB" id="ToxoDB:EMH_0030460"/>
<evidence type="ECO:0000256" key="2">
    <source>
        <dbReference type="SAM" id="Phobius"/>
    </source>
</evidence>
<protein>
    <recommendedName>
        <fullName evidence="5">Transmembrane protein</fullName>
    </recommendedName>
</protein>
<accession>U6K0V9</accession>
<reference evidence="3" key="2">
    <citation type="submission" date="2013-10" db="EMBL/GenBank/DDBJ databases">
        <authorList>
            <person name="Aslett M."/>
        </authorList>
    </citation>
    <scope>NUCLEOTIDE SEQUENCE [LARGE SCALE GENOMIC DNA]</scope>
    <source>
        <strain evidence="3">Houghton</strain>
    </source>
</reference>
<feature type="compositionally biased region" description="Low complexity" evidence="1">
    <location>
        <begin position="596"/>
        <end position="614"/>
    </location>
</feature>
<keyword evidence="2" id="KW-1133">Transmembrane helix</keyword>
<keyword evidence="2" id="KW-0812">Transmembrane</keyword>